<feature type="compositionally biased region" description="Low complexity" evidence="1">
    <location>
        <begin position="171"/>
        <end position="189"/>
    </location>
</feature>
<feature type="region of interest" description="Disordered" evidence="1">
    <location>
        <begin position="168"/>
        <end position="189"/>
    </location>
</feature>
<accession>A0A2J8AE57</accession>
<evidence type="ECO:0000313" key="3">
    <source>
        <dbReference type="Proteomes" id="UP000236333"/>
    </source>
</evidence>
<gene>
    <name evidence="2" type="ORF">TSOC_002418</name>
</gene>
<evidence type="ECO:0000313" key="2">
    <source>
        <dbReference type="EMBL" id="PNH10805.1"/>
    </source>
</evidence>
<keyword evidence="3" id="KW-1185">Reference proteome</keyword>
<proteinExistence type="predicted"/>
<dbReference type="AlphaFoldDB" id="A0A2J8AE57"/>
<protein>
    <submittedName>
        <fullName evidence="2">Uncharacterized protein</fullName>
    </submittedName>
</protein>
<dbReference type="Proteomes" id="UP000236333">
    <property type="component" value="Unassembled WGS sequence"/>
</dbReference>
<name>A0A2J8AE57_9CHLO</name>
<comment type="caution">
    <text evidence="2">The sequence shown here is derived from an EMBL/GenBank/DDBJ whole genome shotgun (WGS) entry which is preliminary data.</text>
</comment>
<dbReference type="EMBL" id="PGGS01000046">
    <property type="protein sequence ID" value="PNH10805.1"/>
    <property type="molecule type" value="Genomic_DNA"/>
</dbReference>
<sequence length="189" mass="20531">MHRHAQFLRAGAGSRARGLPPRAIGAVGTIPCPLAPSRLQRHQSPHTPLRAQSRRLSSLSAYARAIEEAATAGLFGGEDFYAILGVVAYKAWERRMAAIEERAVAAAHASNGFRRVKVDWSFWTNGASSQYDEQAEQRTAALDPTQRKIANLAASAARAARMWRFYSRTTGSDSPGLLSSSSMSSMDAR</sequence>
<organism evidence="2 3">
    <name type="scientific">Tetrabaena socialis</name>
    <dbReference type="NCBI Taxonomy" id="47790"/>
    <lineage>
        <taxon>Eukaryota</taxon>
        <taxon>Viridiplantae</taxon>
        <taxon>Chlorophyta</taxon>
        <taxon>core chlorophytes</taxon>
        <taxon>Chlorophyceae</taxon>
        <taxon>CS clade</taxon>
        <taxon>Chlamydomonadales</taxon>
        <taxon>Tetrabaenaceae</taxon>
        <taxon>Tetrabaena</taxon>
    </lineage>
</organism>
<reference evidence="2 3" key="1">
    <citation type="journal article" date="2017" name="Mol. Biol. Evol.">
        <title>The 4-celled Tetrabaena socialis nuclear genome reveals the essential components for genetic control of cell number at the origin of multicellularity in the volvocine lineage.</title>
        <authorList>
            <person name="Featherston J."/>
            <person name="Arakaki Y."/>
            <person name="Hanschen E.R."/>
            <person name="Ferris P.J."/>
            <person name="Michod R.E."/>
            <person name="Olson B.J.S.C."/>
            <person name="Nozaki H."/>
            <person name="Durand P.M."/>
        </authorList>
    </citation>
    <scope>NUCLEOTIDE SEQUENCE [LARGE SCALE GENOMIC DNA]</scope>
    <source>
        <strain evidence="2 3">NIES-571</strain>
    </source>
</reference>
<evidence type="ECO:0000256" key="1">
    <source>
        <dbReference type="SAM" id="MobiDB-lite"/>
    </source>
</evidence>